<evidence type="ECO:0000256" key="2">
    <source>
        <dbReference type="SAM" id="SignalP"/>
    </source>
</evidence>
<reference evidence="3 4" key="1">
    <citation type="submission" date="2019-06" db="EMBL/GenBank/DDBJ databases">
        <authorList>
            <person name="Rodrigo-Torres L."/>
            <person name="Arahal R. D."/>
            <person name="Lucena T."/>
        </authorList>
    </citation>
    <scope>NUCLEOTIDE SEQUENCE [LARGE SCALE GENOMIC DNA]</scope>
    <source>
        <strain evidence="3 4">SB0023/3</strain>
    </source>
</reference>
<sequence length="84" mass="8616">MRLARSAALAAAMALSLTTAASAQFLRYDPTPPSNNLKSPGSVIDPRDPDYARGTPAGGLVLPLVPEVTGALFGQGPQPAPFAR</sequence>
<evidence type="ECO:0000313" key="3">
    <source>
        <dbReference type="EMBL" id="VUD72853.1"/>
    </source>
</evidence>
<evidence type="ECO:0000256" key="1">
    <source>
        <dbReference type="SAM" id="MobiDB-lite"/>
    </source>
</evidence>
<dbReference type="RefSeq" id="WP_142584139.1">
    <property type="nucleotide sequence ID" value="NZ_CABFPH010000052.1"/>
</dbReference>
<feature type="region of interest" description="Disordered" evidence="1">
    <location>
        <begin position="29"/>
        <end position="56"/>
    </location>
</feature>
<keyword evidence="2" id="KW-0732">Signal</keyword>
<dbReference type="Proteomes" id="UP000410984">
    <property type="component" value="Unassembled WGS sequence"/>
</dbReference>
<name>A0A509EI29_9HYPH</name>
<protein>
    <submittedName>
        <fullName evidence="3">Uncharacterized protein</fullName>
    </submittedName>
</protein>
<evidence type="ECO:0000313" key="4">
    <source>
        <dbReference type="Proteomes" id="UP000410984"/>
    </source>
</evidence>
<feature type="chain" id="PRO_5021340812" evidence="2">
    <location>
        <begin position="24"/>
        <end position="84"/>
    </location>
</feature>
<gene>
    <name evidence="3" type="ORF">MET9862_03458</name>
</gene>
<keyword evidence="4" id="KW-1185">Reference proteome</keyword>
<accession>A0A509EI29</accession>
<organism evidence="3 4">
    <name type="scientific">Methylobacterium symbioticum</name>
    <dbReference type="NCBI Taxonomy" id="2584084"/>
    <lineage>
        <taxon>Bacteria</taxon>
        <taxon>Pseudomonadati</taxon>
        <taxon>Pseudomonadota</taxon>
        <taxon>Alphaproteobacteria</taxon>
        <taxon>Hyphomicrobiales</taxon>
        <taxon>Methylobacteriaceae</taxon>
        <taxon>Methylobacterium</taxon>
    </lineage>
</organism>
<feature type="signal peptide" evidence="2">
    <location>
        <begin position="1"/>
        <end position="23"/>
    </location>
</feature>
<dbReference type="AlphaFoldDB" id="A0A509EI29"/>
<proteinExistence type="predicted"/>
<dbReference type="EMBL" id="CABFPH010000052">
    <property type="protein sequence ID" value="VUD72853.1"/>
    <property type="molecule type" value="Genomic_DNA"/>
</dbReference>